<reference evidence="1" key="1">
    <citation type="submission" date="2014-11" db="EMBL/GenBank/DDBJ databases">
        <authorList>
            <person name="Amaro Gonzalez C."/>
        </authorList>
    </citation>
    <scope>NUCLEOTIDE SEQUENCE</scope>
</reference>
<accession>A0A0E9SII3</accession>
<protein>
    <submittedName>
        <fullName evidence="1">Uncharacterized protein</fullName>
    </submittedName>
</protein>
<organism evidence="1">
    <name type="scientific">Anguilla anguilla</name>
    <name type="common">European freshwater eel</name>
    <name type="synonym">Muraena anguilla</name>
    <dbReference type="NCBI Taxonomy" id="7936"/>
    <lineage>
        <taxon>Eukaryota</taxon>
        <taxon>Metazoa</taxon>
        <taxon>Chordata</taxon>
        <taxon>Craniata</taxon>
        <taxon>Vertebrata</taxon>
        <taxon>Euteleostomi</taxon>
        <taxon>Actinopterygii</taxon>
        <taxon>Neopterygii</taxon>
        <taxon>Teleostei</taxon>
        <taxon>Anguilliformes</taxon>
        <taxon>Anguillidae</taxon>
        <taxon>Anguilla</taxon>
    </lineage>
</organism>
<evidence type="ECO:0000313" key="1">
    <source>
        <dbReference type="EMBL" id="JAH41052.1"/>
    </source>
</evidence>
<reference evidence="1" key="2">
    <citation type="journal article" date="2015" name="Fish Shellfish Immunol.">
        <title>Early steps in the European eel (Anguilla anguilla)-Vibrio vulnificus interaction in the gills: Role of the RtxA13 toxin.</title>
        <authorList>
            <person name="Callol A."/>
            <person name="Pajuelo D."/>
            <person name="Ebbesson L."/>
            <person name="Teles M."/>
            <person name="MacKenzie S."/>
            <person name="Amaro C."/>
        </authorList>
    </citation>
    <scope>NUCLEOTIDE SEQUENCE</scope>
</reference>
<sequence>MNTYRNELIYAHMQEVKVQFKLYCKCRNIAKGQIS</sequence>
<name>A0A0E9SII3_ANGAN</name>
<proteinExistence type="predicted"/>
<dbReference type="EMBL" id="GBXM01067525">
    <property type="protein sequence ID" value="JAH41052.1"/>
    <property type="molecule type" value="Transcribed_RNA"/>
</dbReference>
<dbReference type="AlphaFoldDB" id="A0A0E9SII3"/>